<organism evidence="1 2">
    <name type="scientific">Gossypium australe</name>
    <dbReference type="NCBI Taxonomy" id="47621"/>
    <lineage>
        <taxon>Eukaryota</taxon>
        <taxon>Viridiplantae</taxon>
        <taxon>Streptophyta</taxon>
        <taxon>Embryophyta</taxon>
        <taxon>Tracheophyta</taxon>
        <taxon>Spermatophyta</taxon>
        <taxon>Magnoliopsida</taxon>
        <taxon>eudicotyledons</taxon>
        <taxon>Gunneridae</taxon>
        <taxon>Pentapetalae</taxon>
        <taxon>rosids</taxon>
        <taxon>malvids</taxon>
        <taxon>Malvales</taxon>
        <taxon>Malvaceae</taxon>
        <taxon>Malvoideae</taxon>
        <taxon>Gossypium</taxon>
    </lineage>
</organism>
<accession>A0A5B6WWM1</accession>
<name>A0A5B6WWM1_9ROSI</name>
<evidence type="ECO:0000313" key="2">
    <source>
        <dbReference type="Proteomes" id="UP000325315"/>
    </source>
</evidence>
<dbReference type="AlphaFoldDB" id="A0A5B6WWM1"/>
<sequence length="92" mass="10783">MKPLAGKSRKWYEHPLPPDLEDKAKFVDMMLIQKGDLDYSSKLGQRVSYDMRYDLLFLENPFFMLLKLYSMINPNPGHQGHFYHLAASALDF</sequence>
<protein>
    <submittedName>
        <fullName evidence="1">UPF0481 protein isoform X3</fullName>
    </submittedName>
</protein>
<evidence type="ECO:0000313" key="1">
    <source>
        <dbReference type="EMBL" id="KAA3486321.1"/>
    </source>
</evidence>
<dbReference type="Proteomes" id="UP000325315">
    <property type="component" value="Unassembled WGS sequence"/>
</dbReference>
<gene>
    <name evidence="1" type="ORF">EPI10_030244</name>
</gene>
<proteinExistence type="predicted"/>
<dbReference type="OrthoDB" id="672127at2759"/>
<dbReference type="EMBL" id="SMMG02000001">
    <property type="protein sequence ID" value="KAA3486321.1"/>
    <property type="molecule type" value="Genomic_DNA"/>
</dbReference>
<keyword evidence="2" id="KW-1185">Reference proteome</keyword>
<reference evidence="2" key="1">
    <citation type="journal article" date="2019" name="Plant Biotechnol. J.">
        <title>Genome sequencing of the Australian wild diploid species Gossypium australe highlights disease resistance and delayed gland morphogenesis.</title>
        <authorList>
            <person name="Cai Y."/>
            <person name="Cai X."/>
            <person name="Wang Q."/>
            <person name="Wang P."/>
            <person name="Zhang Y."/>
            <person name="Cai C."/>
            <person name="Xu Y."/>
            <person name="Wang K."/>
            <person name="Zhou Z."/>
            <person name="Wang C."/>
            <person name="Geng S."/>
            <person name="Li B."/>
            <person name="Dong Q."/>
            <person name="Hou Y."/>
            <person name="Wang H."/>
            <person name="Ai P."/>
            <person name="Liu Z."/>
            <person name="Yi F."/>
            <person name="Sun M."/>
            <person name="An G."/>
            <person name="Cheng J."/>
            <person name="Zhang Y."/>
            <person name="Shi Q."/>
            <person name="Xie Y."/>
            <person name="Shi X."/>
            <person name="Chang Y."/>
            <person name="Huang F."/>
            <person name="Chen Y."/>
            <person name="Hong S."/>
            <person name="Mi L."/>
            <person name="Sun Q."/>
            <person name="Zhang L."/>
            <person name="Zhou B."/>
            <person name="Peng R."/>
            <person name="Zhang X."/>
            <person name="Liu F."/>
        </authorList>
    </citation>
    <scope>NUCLEOTIDE SEQUENCE [LARGE SCALE GENOMIC DNA]</scope>
    <source>
        <strain evidence="2">cv. PA1801</strain>
    </source>
</reference>
<comment type="caution">
    <text evidence="1">The sequence shown here is derived from an EMBL/GenBank/DDBJ whole genome shotgun (WGS) entry which is preliminary data.</text>
</comment>